<reference evidence="4" key="1">
    <citation type="submission" date="2020-11" db="EMBL/GenBank/DDBJ databases">
        <authorList>
            <person name="Tran Van P."/>
        </authorList>
    </citation>
    <scope>NUCLEOTIDE SEQUENCE</scope>
</reference>
<dbReference type="Gene3D" id="2.150.10.10">
    <property type="entry name" value="Serralysin-like metalloprotease, C-terminal"/>
    <property type="match status" value="1"/>
</dbReference>
<accession>A0A7R9K3L0</accession>
<evidence type="ECO:0000256" key="2">
    <source>
        <dbReference type="SAM" id="MobiDB-lite"/>
    </source>
</evidence>
<evidence type="ECO:0000313" key="4">
    <source>
        <dbReference type="EMBL" id="CAD7601920.1"/>
    </source>
</evidence>
<dbReference type="InterPro" id="IPR051336">
    <property type="entry name" value="RhoGEF_Guanine_NuclExch_SF"/>
</dbReference>
<dbReference type="Pfam" id="PF22697">
    <property type="entry name" value="SOS1_NGEF_PH"/>
    <property type="match status" value="2"/>
</dbReference>
<feature type="domain" description="SOS1/NGEF-like PH" evidence="3">
    <location>
        <begin position="990"/>
        <end position="1039"/>
    </location>
</feature>
<dbReference type="InterPro" id="IPR055251">
    <property type="entry name" value="SOS1_NGEF_PH"/>
</dbReference>
<dbReference type="PANTHER" id="PTHR22826:SF211">
    <property type="entry name" value="LD43457P"/>
    <property type="match status" value="1"/>
</dbReference>
<organism evidence="4">
    <name type="scientific">Timema genevievae</name>
    <name type="common">Walking stick</name>
    <dbReference type="NCBI Taxonomy" id="629358"/>
    <lineage>
        <taxon>Eukaryota</taxon>
        <taxon>Metazoa</taxon>
        <taxon>Ecdysozoa</taxon>
        <taxon>Arthropoda</taxon>
        <taxon>Hexapoda</taxon>
        <taxon>Insecta</taxon>
        <taxon>Pterygota</taxon>
        <taxon>Neoptera</taxon>
        <taxon>Polyneoptera</taxon>
        <taxon>Phasmatodea</taxon>
        <taxon>Timematodea</taxon>
        <taxon>Timematoidea</taxon>
        <taxon>Timematidae</taxon>
        <taxon>Timema</taxon>
    </lineage>
</organism>
<dbReference type="GO" id="GO:0005737">
    <property type="term" value="C:cytoplasm"/>
    <property type="evidence" value="ECO:0007669"/>
    <property type="project" value="TreeGrafter"/>
</dbReference>
<sequence>MLIVLKCVNDSMHQIAITGFWGDLNEQGELLMQGSFSVWTDSKKDRLRELRLKPMQRHIFLYQKAILFCKKASKEGHNKATYHFKSYLKSALVSFLQTCTDCANHPLYCLDRSTVHVFCAVREMFPTLLRANKNSLSFYWPASNIVYNPLSFHWHPTSHRHPTAYHDSHCQDHHPISPPQLTIPGPSPYLPTATHDTGTITLPPHSNSRCRTSCSTVTHVAGTSCYNATHVAGTSSCSTATHIAGTSFCPTAANRWQHLVETSTSYPPKPQTRNNSFGAKTWDDSRQSTYVLRTNYMTPEHHTTLPGVNKPRWRPNNLNKEDKMVMTRCQKCTNPSCTPGGDQYYITFANCQKPYHLCIGWADEPHDNNEPAYHCTTCVESLVETQWVPTIQWQLKDTAAQWWKPYKEYITTWEEFKQRLTHHFASTAIIAPLHAKLYGKEQTQTKPGEIFLQHKVWLYQCLAPTVLLMEIISLLIELVRLGLRPFLRAPHPQELEELITRAVSMEQDLTKNSETTTTSSINPATTSELQPQRCYNCSGYHFRRDCPVINQLQVLCDTPHGPLLALLDTTGPTANFIQYQHLTPTNLNNFISFPTPIYLAKVWSDLAIRGQITLPLTMQTLEILVSDEIRESLILGQPWFTEQTVILDYENSRFLKTKSGNTPQQNIKNNSSGYWTNTKKFSTLSDLYVEHAASTIKFNSKTTRTPAKEPPKEKNGCEEIKWPINKVRGHTNQVRVANNTVHGHINPVREANNTVHGYTSPVRDVNNTVSGYPNPVRDANFTVCGYPNLTVCGHTNPVWDTNNTMCGHANPVRDVNITVCGHTNPLRDANNTVRGHANPVWDANTVRGHTNPVWDANTVRGHANPVRGVNLMVHDCTTQCVTQTSQCVTKTTLSNIALTLSLSTITLPPTTTHVARTITLPPYLNSHCRDHHPTSPLQLTLLGPSPYFPITPYVAGTHVAGTSFSTTVANLANALLVLSSTAEDREIEVRISMSQIGLTESVKGDMRKFEVWLQGRQEVHIIQAITVDQKSAWVCEIKRVLLNQLAELKGAKIRQYSLSGAPRRIHRPLRQTSSWDSQKRNPNNFSLMSEDLNLRNPQQTVSENGEEDEPGAWSSDYSNSEDEDTESGSRCNSEEFELAERRLAPQARLSLRTQFIVRGGVIGDVMPQHSIIGR</sequence>
<dbReference type="EMBL" id="OE842971">
    <property type="protein sequence ID" value="CAD7601920.1"/>
    <property type="molecule type" value="Genomic_DNA"/>
</dbReference>
<evidence type="ECO:0000259" key="3">
    <source>
        <dbReference type="Pfam" id="PF22697"/>
    </source>
</evidence>
<dbReference type="AlphaFoldDB" id="A0A7R9K3L0"/>
<proteinExistence type="predicted"/>
<dbReference type="SUPFAM" id="SSF101967">
    <property type="entry name" value="Adhesin YadA, collagen-binding domain"/>
    <property type="match status" value="1"/>
</dbReference>
<name>A0A7R9K3L0_TIMGE</name>
<dbReference type="GO" id="GO:0005085">
    <property type="term" value="F:guanyl-nucleotide exchange factor activity"/>
    <property type="evidence" value="ECO:0007669"/>
    <property type="project" value="UniProtKB-KW"/>
</dbReference>
<evidence type="ECO:0000256" key="1">
    <source>
        <dbReference type="ARBA" id="ARBA00022658"/>
    </source>
</evidence>
<gene>
    <name evidence="4" type="ORF">TGEB3V08_LOCUS8131</name>
</gene>
<feature type="region of interest" description="Disordered" evidence="2">
    <location>
        <begin position="1067"/>
        <end position="1133"/>
    </location>
</feature>
<protein>
    <recommendedName>
        <fullName evidence="3">SOS1/NGEF-like PH domain-containing protein</fullName>
    </recommendedName>
</protein>
<keyword evidence="1" id="KW-0344">Guanine-nucleotide releasing factor</keyword>
<feature type="domain" description="SOS1/NGEF-like PH" evidence="3">
    <location>
        <begin position="24"/>
        <end position="101"/>
    </location>
</feature>
<dbReference type="InterPro" id="IPR011049">
    <property type="entry name" value="Serralysin-like_metalloprot_C"/>
</dbReference>
<dbReference type="SUPFAM" id="SSF50729">
    <property type="entry name" value="PH domain-like"/>
    <property type="match status" value="2"/>
</dbReference>
<dbReference type="Gene3D" id="2.30.29.30">
    <property type="entry name" value="Pleckstrin-homology domain (PH domain)/Phosphotyrosine-binding domain (PTB)"/>
    <property type="match status" value="2"/>
</dbReference>
<feature type="compositionally biased region" description="Polar residues" evidence="2">
    <location>
        <begin position="1070"/>
        <end position="1087"/>
    </location>
</feature>
<dbReference type="PANTHER" id="PTHR22826">
    <property type="entry name" value="RHO GUANINE EXCHANGE FACTOR-RELATED"/>
    <property type="match status" value="1"/>
</dbReference>
<dbReference type="InterPro" id="IPR011993">
    <property type="entry name" value="PH-like_dom_sf"/>
</dbReference>